<evidence type="ECO:0000313" key="2">
    <source>
        <dbReference type="Proteomes" id="UP000035740"/>
    </source>
</evidence>
<accession>A0A0J8B1F2</accession>
<dbReference type="AlphaFoldDB" id="A0A0J8B1F2"/>
<sequence>MEYDCKSITTAIHNIHKHEAIFNSFFLMAFGPWRREKSNREPDKDK</sequence>
<organism evidence="1 2">
    <name type="scientific">Beta vulgaris subsp. vulgaris</name>
    <name type="common">Beet</name>
    <dbReference type="NCBI Taxonomy" id="3555"/>
    <lineage>
        <taxon>Eukaryota</taxon>
        <taxon>Viridiplantae</taxon>
        <taxon>Streptophyta</taxon>
        <taxon>Embryophyta</taxon>
        <taxon>Tracheophyta</taxon>
        <taxon>Spermatophyta</taxon>
        <taxon>Magnoliopsida</taxon>
        <taxon>eudicotyledons</taxon>
        <taxon>Gunneridae</taxon>
        <taxon>Pentapetalae</taxon>
        <taxon>Caryophyllales</taxon>
        <taxon>Chenopodiaceae</taxon>
        <taxon>Betoideae</taxon>
        <taxon>Beta</taxon>
    </lineage>
</organism>
<name>A0A0J8B1F2_BETVV</name>
<dbReference type="Proteomes" id="UP000035740">
    <property type="component" value="Unassembled WGS sequence"/>
</dbReference>
<evidence type="ECO:0000313" key="1">
    <source>
        <dbReference type="EMBL" id="KMS94844.1"/>
    </source>
</evidence>
<proteinExistence type="predicted"/>
<keyword evidence="2" id="KW-1185">Reference proteome</keyword>
<dbReference type="Gramene" id="KMS94844">
    <property type="protein sequence ID" value="KMS94844"/>
    <property type="gene ID" value="BVRB_014770"/>
</dbReference>
<reference evidence="1 2" key="1">
    <citation type="journal article" date="2014" name="Nature">
        <title>The genome of the recently domesticated crop plant sugar beet (Beta vulgaris).</title>
        <authorList>
            <person name="Dohm J.C."/>
            <person name="Minoche A.E."/>
            <person name="Holtgrawe D."/>
            <person name="Capella-Gutierrez S."/>
            <person name="Zakrzewski F."/>
            <person name="Tafer H."/>
            <person name="Rupp O."/>
            <person name="Sorensen T.R."/>
            <person name="Stracke R."/>
            <person name="Reinhardt R."/>
            <person name="Goesmann A."/>
            <person name="Kraft T."/>
            <person name="Schulz B."/>
            <person name="Stadler P.F."/>
            <person name="Schmidt T."/>
            <person name="Gabaldon T."/>
            <person name="Lehrach H."/>
            <person name="Weisshaar B."/>
            <person name="Himmelbauer H."/>
        </authorList>
    </citation>
    <scope>NUCLEOTIDE SEQUENCE [LARGE SCALE GENOMIC DNA]</scope>
    <source>
        <tissue evidence="1">Taproot</tissue>
    </source>
</reference>
<gene>
    <name evidence="1" type="ORF">BVRB_014770</name>
</gene>
<protein>
    <submittedName>
        <fullName evidence="1">Uncharacterized protein</fullName>
    </submittedName>
</protein>
<dbReference type="EMBL" id="KQ090773">
    <property type="protein sequence ID" value="KMS94844.1"/>
    <property type="molecule type" value="Genomic_DNA"/>
</dbReference>